<dbReference type="GO" id="GO:0032934">
    <property type="term" value="F:sterol binding"/>
    <property type="evidence" value="ECO:0007669"/>
    <property type="project" value="TreeGrafter"/>
</dbReference>
<dbReference type="PROSITE" id="PS01013">
    <property type="entry name" value="OSBP"/>
    <property type="match status" value="1"/>
</dbReference>
<keyword evidence="6" id="KW-1185">Reference proteome</keyword>
<dbReference type="OrthoDB" id="416222at2759"/>
<protein>
    <recommendedName>
        <fullName evidence="3">Oxysterol-binding protein</fullName>
    </recommendedName>
</protein>
<dbReference type="PANTHER" id="PTHR10972">
    <property type="entry name" value="OXYSTEROL-BINDING PROTEIN-RELATED"/>
    <property type="match status" value="1"/>
</dbReference>
<accession>A0A7R9LYF4</accession>
<dbReference type="PANTHER" id="PTHR10972:SF209">
    <property type="entry name" value="OXYSTEROL-BINDING PROTEIN"/>
    <property type="match status" value="1"/>
</dbReference>
<evidence type="ECO:0000256" key="3">
    <source>
        <dbReference type="RuleBase" id="RU003845"/>
    </source>
</evidence>
<dbReference type="EMBL" id="OC918798">
    <property type="protein sequence ID" value="CAD7650134.1"/>
    <property type="molecule type" value="Genomic_DNA"/>
</dbReference>
<evidence type="ECO:0000256" key="1">
    <source>
        <dbReference type="ARBA" id="ARBA00023121"/>
    </source>
</evidence>
<proteinExistence type="inferred from homology"/>
<dbReference type="AlphaFoldDB" id="A0A7R9LYF4"/>
<dbReference type="GO" id="GO:0005886">
    <property type="term" value="C:plasma membrane"/>
    <property type="evidence" value="ECO:0007669"/>
    <property type="project" value="TreeGrafter"/>
</dbReference>
<dbReference type="EMBL" id="CAJPVJ010003973">
    <property type="protein sequence ID" value="CAG2168159.1"/>
    <property type="molecule type" value="Genomic_DNA"/>
</dbReference>
<evidence type="ECO:0000313" key="5">
    <source>
        <dbReference type="EMBL" id="CAD7650134.1"/>
    </source>
</evidence>
<dbReference type="Gene3D" id="2.40.160.120">
    <property type="match status" value="1"/>
</dbReference>
<keyword evidence="3" id="KW-0813">Transport</keyword>
<evidence type="ECO:0000256" key="4">
    <source>
        <dbReference type="SAM" id="MobiDB-lite"/>
    </source>
</evidence>
<keyword evidence="1" id="KW-0446">Lipid-binding</keyword>
<dbReference type="Pfam" id="PF01237">
    <property type="entry name" value="Oxysterol_BP"/>
    <property type="match status" value="1"/>
</dbReference>
<dbReference type="Proteomes" id="UP000728032">
    <property type="component" value="Unassembled WGS sequence"/>
</dbReference>
<comment type="similarity">
    <text evidence="2">Belongs to the OSBP family.</text>
</comment>
<evidence type="ECO:0000256" key="2">
    <source>
        <dbReference type="RuleBase" id="RU003844"/>
    </source>
</evidence>
<dbReference type="GO" id="GO:0005829">
    <property type="term" value="C:cytosol"/>
    <property type="evidence" value="ECO:0007669"/>
    <property type="project" value="TreeGrafter"/>
</dbReference>
<sequence length="299" mass="34781">MSTHSTNSDIIRQRLPAVMVPREEVSLWSILKHCIGKELSKITFPVVFNEPLSFLQRMTEILEYAEHLNVADQLDDPIERMEEVCAFIVSAYSSNWLRLNKPFNPLLGETYEYELPELNIKVVFEQVSHHPPVSAWHAESDHFVLHGTINPKLKFWGKSIEIAPEGTVTLKLKSRPDVYTWKSVNCCVHNIIVGKLWFEEYGLMEVTNQTNGMRTQLNFKPAGWFGKDLHRFDGFIYSQDKEKLRFIYGKWSDYLKSVGADDYDEYMRTHSQRFRVPDRPATDSSQPSTPRKMFSKLNS</sequence>
<dbReference type="InterPro" id="IPR018494">
    <property type="entry name" value="Oxysterol-bd_CS"/>
</dbReference>
<reference evidence="5" key="1">
    <citation type="submission" date="2020-11" db="EMBL/GenBank/DDBJ databases">
        <authorList>
            <person name="Tran Van P."/>
        </authorList>
    </citation>
    <scope>NUCLEOTIDE SEQUENCE</scope>
</reference>
<feature type="non-terminal residue" evidence="5">
    <location>
        <position position="1"/>
    </location>
</feature>
<feature type="region of interest" description="Disordered" evidence="4">
    <location>
        <begin position="276"/>
        <end position="299"/>
    </location>
</feature>
<organism evidence="5">
    <name type="scientific">Oppiella nova</name>
    <dbReference type="NCBI Taxonomy" id="334625"/>
    <lineage>
        <taxon>Eukaryota</taxon>
        <taxon>Metazoa</taxon>
        <taxon>Ecdysozoa</taxon>
        <taxon>Arthropoda</taxon>
        <taxon>Chelicerata</taxon>
        <taxon>Arachnida</taxon>
        <taxon>Acari</taxon>
        <taxon>Acariformes</taxon>
        <taxon>Sarcoptiformes</taxon>
        <taxon>Oribatida</taxon>
        <taxon>Brachypylina</taxon>
        <taxon>Oppioidea</taxon>
        <taxon>Oppiidae</taxon>
        <taxon>Oppiella</taxon>
    </lineage>
</organism>
<dbReference type="GO" id="GO:0006869">
    <property type="term" value="P:lipid transport"/>
    <property type="evidence" value="ECO:0007669"/>
    <property type="project" value="UniProtKB-KW"/>
</dbReference>
<keyword evidence="3" id="KW-0445">Lipid transport</keyword>
<dbReference type="InterPro" id="IPR037239">
    <property type="entry name" value="OSBP_sf"/>
</dbReference>
<dbReference type="InterPro" id="IPR000648">
    <property type="entry name" value="Oxysterol-bd"/>
</dbReference>
<dbReference type="GO" id="GO:0097038">
    <property type="term" value="C:perinuclear endoplasmic reticulum"/>
    <property type="evidence" value="ECO:0007669"/>
    <property type="project" value="TreeGrafter"/>
</dbReference>
<evidence type="ECO:0000313" key="6">
    <source>
        <dbReference type="Proteomes" id="UP000728032"/>
    </source>
</evidence>
<gene>
    <name evidence="5" type="ORF">ONB1V03_LOCUS7652</name>
</gene>
<name>A0A7R9LYF4_9ACAR</name>
<dbReference type="FunFam" id="2.40.160.120:FF:000005">
    <property type="entry name" value="Oxysterol-binding protein"/>
    <property type="match status" value="1"/>
</dbReference>
<dbReference type="SUPFAM" id="SSF144000">
    <property type="entry name" value="Oxysterol-binding protein-like"/>
    <property type="match status" value="1"/>
</dbReference>